<evidence type="ECO:0000256" key="2">
    <source>
        <dbReference type="ARBA" id="ARBA00022737"/>
    </source>
</evidence>
<dbReference type="PROSITE" id="PS51401">
    <property type="entry name" value="CHORD"/>
    <property type="match status" value="2"/>
</dbReference>
<feature type="domain" description="CS" evidence="5">
    <location>
        <begin position="205"/>
        <end position="294"/>
    </location>
</feature>
<dbReference type="InterPro" id="IPR039790">
    <property type="entry name" value="CHRD1"/>
</dbReference>
<gene>
    <name evidence="7" type="ORF">D6D01_03707</name>
</gene>
<dbReference type="PANTHER" id="PTHR46983">
    <property type="entry name" value="CYSTEINE AND HISTIDINE-RICH DOMAIN-CONTAINING PROTEIN 1"/>
    <property type="match status" value="1"/>
</dbReference>
<evidence type="ECO:0000259" key="6">
    <source>
        <dbReference type="PROSITE" id="PS51401"/>
    </source>
</evidence>
<keyword evidence="2" id="KW-0677">Repeat</keyword>
<protein>
    <submittedName>
        <fullName evidence="7">CORD and CS domain protein</fullName>
    </submittedName>
</protein>
<evidence type="ECO:0000256" key="1">
    <source>
        <dbReference type="ARBA" id="ARBA00022723"/>
    </source>
</evidence>
<keyword evidence="1" id="KW-0479">Metal-binding</keyword>
<evidence type="ECO:0000313" key="7">
    <source>
        <dbReference type="EMBL" id="THY28968.1"/>
    </source>
</evidence>
<dbReference type="Pfam" id="PF04969">
    <property type="entry name" value="CS"/>
    <property type="match status" value="1"/>
</dbReference>
<dbReference type="Gene3D" id="4.10.1130.20">
    <property type="match status" value="2"/>
</dbReference>
<dbReference type="PANTHER" id="PTHR46983:SF3">
    <property type="entry name" value="CHPADIPLOID STATE MAINTENANCE PROTEIN CHPA"/>
    <property type="match status" value="1"/>
</dbReference>
<reference evidence="7 8" key="1">
    <citation type="submission" date="2018-10" db="EMBL/GenBank/DDBJ databases">
        <title>Fifty Aureobasidium pullulans genomes reveal a recombining polyextremotolerant generalist.</title>
        <authorList>
            <person name="Gostincar C."/>
            <person name="Turk M."/>
            <person name="Zajc J."/>
            <person name="Gunde-Cimerman N."/>
        </authorList>
    </citation>
    <scope>NUCLEOTIDE SEQUENCE [LARGE SCALE GENOMIC DNA]</scope>
    <source>
        <strain evidence="7 8">EXF-6604</strain>
    </source>
</reference>
<dbReference type="Gene3D" id="2.60.40.790">
    <property type="match status" value="1"/>
</dbReference>
<sequence>MPGKCVHKGCGKTFADDNEECVYHPGPPVFHEGQKGWKCCKPRVLTFDEFMTIPPCTTGKHSTVDDTPAEEPKAAPADAPTLQTPSEPAAPNPGRAPTAQAAAPQPPSSPAPPEDEDDDPNTPVPESATCKRKACGVTHKGSPRSDDENCQHHPGAPIFHEGSKGWSCCKRRVLEFDEFLRIPGCKTKFRHLFVGAKKDDGEEKLESVRHDFYQTPDKVMASLYLKKIDKTLSKIEFQDKAVDLDLRTSDRKRFQQVVPLFGAIDKKKSEFSIMGTKLELRLAKADGASWPVLRGDEKHTGEIIQMGRAGRA</sequence>
<dbReference type="CDD" id="cd06466">
    <property type="entry name" value="p23_CS_SGT1_like"/>
    <property type="match status" value="1"/>
</dbReference>
<dbReference type="Pfam" id="PF04968">
    <property type="entry name" value="CHORD"/>
    <property type="match status" value="2"/>
</dbReference>
<dbReference type="EMBL" id="QZBD01000108">
    <property type="protein sequence ID" value="THY28968.1"/>
    <property type="molecule type" value="Genomic_DNA"/>
</dbReference>
<dbReference type="SUPFAM" id="SSF49764">
    <property type="entry name" value="HSP20-like chaperones"/>
    <property type="match status" value="1"/>
</dbReference>
<feature type="domain" description="CHORD" evidence="6">
    <location>
        <begin position="130"/>
        <end position="191"/>
    </location>
</feature>
<feature type="domain" description="CHORD" evidence="6">
    <location>
        <begin position="5"/>
        <end position="61"/>
    </location>
</feature>
<feature type="region of interest" description="Disordered" evidence="4">
    <location>
        <begin position="53"/>
        <end position="150"/>
    </location>
</feature>
<dbReference type="Proteomes" id="UP000306584">
    <property type="component" value="Unassembled WGS sequence"/>
</dbReference>
<evidence type="ECO:0000313" key="8">
    <source>
        <dbReference type="Proteomes" id="UP000306584"/>
    </source>
</evidence>
<dbReference type="InterPro" id="IPR007052">
    <property type="entry name" value="CS_dom"/>
</dbReference>
<name>A0A4S9LI23_AURPU</name>
<evidence type="ECO:0000259" key="5">
    <source>
        <dbReference type="PROSITE" id="PS51203"/>
    </source>
</evidence>
<dbReference type="InterPro" id="IPR007051">
    <property type="entry name" value="CHORD_dom"/>
</dbReference>
<dbReference type="GO" id="GO:0046872">
    <property type="term" value="F:metal ion binding"/>
    <property type="evidence" value="ECO:0007669"/>
    <property type="project" value="UniProtKB-KW"/>
</dbReference>
<evidence type="ECO:0000256" key="3">
    <source>
        <dbReference type="ARBA" id="ARBA00022833"/>
    </source>
</evidence>
<comment type="caution">
    <text evidence="7">The sequence shown here is derived from an EMBL/GenBank/DDBJ whole genome shotgun (WGS) entry which is preliminary data.</text>
</comment>
<evidence type="ECO:0000256" key="4">
    <source>
        <dbReference type="SAM" id="MobiDB-lite"/>
    </source>
</evidence>
<keyword evidence="3" id="KW-0862">Zinc</keyword>
<dbReference type="PROSITE" id="PS51203">
    <property type="entry name" value="CS"/>
    <property type="match status" value="1"/>
</dbReference>
<organism evidence="7 8">
    <name type="scientific">Aureobasidium pullulans</name>
    <name type="common">Black yeast</name>
    <name type="synonym">Pullularia pullulans</name>
    <dbReference type="NCBI Taxonomy" id="5580"/>
    <lineage>
        <taxon>Eukaryota</taxon>
        <taxon>Fungi</taxon>
        <taxon>Dikarya</taxon>
        <taxon>Ascomycota</taxon>
        <taxon>Pezizomycotina</taxon>
        <taxon>Dothideomycetes</taxon>
        <taxon>Dothideomycetidae</taxon>
        <taxon>Dothideales</taxon>
        <taxon>Saccotheciaceae</taxon>
        <taxon>Aureobasidium</taxon>
    </lineage>
</organism>
<accession>A0A4S9LI23</accession>
<dbReference type="InterPro" id="IPR008978">
    <property type="entry name" value="HSP20-like_chaperone"/>
</dbReference>
<proteinExistence type="predicted"/>
<dbReference type="AlphaFoldDB" id="A0A4S9LI23"/>